<sequence>MVSTRVFFFKPSAVASAEAAADAAVVVVGVDVARVPTMTTRTQDGGMDGNGEGAAGGRTVPGLNRRVTPRANVMSTERSVAFAGDGEEVAAAAAAVVAVGNGAPVGDAPTRAESDGRCCKSFAADFDTPKLLPPKKTTMTRYCCCWVRCWSCCRHLVGSVTRAGVDPEA</sequence>
<proteinExistence type="predicted"/>
<accession>A0A8D8EST2</accession>
<evidence type="ECO:0000313" key="2">
    <source>
        <dbReference type="EMBL" id="CAG6444913.1"/>
    </source>
</evidence>
<name>A0A8D8EST2_CULPI</name>
<dbReference type="EMBL" id="HBUE01003805">
    <property type="protein sequence ID" value="CAG6444913.1"/>
    <property type="molecule type" value="Transcribed_RNA"/>
</dbReference>
<dbReference type="AlphaFoldDB" id="A0A8D8EST2"/>
<feature type="compositionally biased region" description="Gly residues" evidence="1">
    <location>
        <begin position="46"/>
        <end position="56"/>
    </location>
</feature>
<dbReference type="EMBL" id="HBUE01003801">
    <property type="protein sequence ID" value="CAG6444909.1"/>
    <property type="molecule type" value="Transcribed_RNA"/>
</dbReference>
<feature type="region of interest" description="Disordered" evidence="1">
    <location>
        <begin position="40"/>
        <end position="60"/>
    </location>
</feature>
<organism evidence="2">
    <name type="scientific">Culex pipiens</name>
    <name type="common">House mosquito</name>
    <dbReference type="NCBI Taxonomy" id="7175"/>
    <lineage>
        <taxon>Eukaryota</taxon>
        <taxon>Metazoa</taxon>
        <taxon>Ecdysozoa</taxon>
        <taxon>Arthropoda</taxon>
        <taxon>Hexapoda</taxon>
        <taxon>Insecta</taxon>
        <taxon>Pterygota</taxon>
        <taxon>Neoptera</taxon>
        <taxon>Endopterygota</taxon>
        <taxon>Diptera</taxon>
        <taxon>Nematocera</taxon>
        <taxon>Culicoidea</taxon>
        <taxon>Culicidae</taxon>
        <taxon>Culicinae</taxon>
        <taxon>Culicini</taxon>
        <taxon>Culex</taxon>
        <taxon>Culex</taxon>
    </lineage>
</organism>
<evidence type="ECO:0000256" key="1">
    <source>
        <dbReference type="SAM" id="MobiDB-lite"/>
    </source>
</evidence>
<protein>
    <submittedName>
        <fullName evidence="2">(northern house mosquito) hypothetical protein</fullName>
    </submittedName>
</protein>
<reference evidence="2" key="1">
    <citation type="submission" date="2021-05" db="EMBL/GenBank/DDBJ databases">
        <authorList>
            <person name="Alioto T."/>
            <person name="Alioto T."/>
            <person name="Gomez Garrido J."/>
        </authorList>
    </citation>
    <scope>NUCLEOTIDE SEQUENCE</scope>
</reference>